<comment type="subcellular location">
    <subcellularLocation>
        <location evidence="1">Nucleus</location>
    </subcellularLocation>
</comment>
<comment type="caution">
    <text evidence="7">The sequence shown here is derived from an EMBL/GenBank/DDBJ whole genome shotgun (WGS) entry which is preliminary data.</text>
</comment>
<organism evidence="7 8">
    <name type="scientific">Malassezia pachydermatis</name>
    <dbReference type="NCBI Taxonomy" id="77020"/>
    <lineage>
        <taxon>Eukaryota</taxon>
        <taxon>Fungi</taxon>
        <taxon>Dikarya</taxon>
        <taxon>Basidiomycota</taxon>
        <taxon>Ustilaginomycotina</taxon>
        <taxon>Malasseziomycetes</taxon>
        <taxon>Malasseziales</taxon>
        <taxon>Malasseziaceae</taxon>
        <taxon>Malassezia</taxon>
    </lineage>
</organism>
<keyword evidence="2" id="KW-0547">Nucleotide-binding</keyword>
<dbReference type="InterPro" id="IPR027417">
    <property type="entry name" value="P-loop_NTPase"/>
</dbReference>
<evidence type="ECO:0000256" key="6">
    <source>
        <dbReference type="ARBA" id="ARBA00023242"/>
    </source>
</evidence>
<keyword evidence="8" id="KW-1185">Reference proteome</keyword>
<dbReference type="GO" id="GO:0005524">
    <property type="term" value="F:ATP binding"/>
    <property type="evidence" value="ECO:0007669"/>
    <property type="project" value="UniProtKB-KW"/>
</dbReference>
<keyword evidence="5" id="KW-0234">DNA repair</keyword>
<sequence length="459" mass="49888">MTHGQAPAWAPLQALCPPASSQRQDVPMMRLSQMPMPSLEPTSEIEMPSPPLVGSSQAHELPEYQADGLLDDAYMDGAAQDVAPIARAPLRLHCGIEPLDAYAGRWHYGGANASVEAAWLADTKTVPGFPIGSALEIVGPPGCGKTLWALQMAMAERMQHVWHAMQAYVDEVGPPGSLHRPAHVIDTLRQALESEVEPWSAQVVLVDTEGSLALTRLAAMTMHHMPHDAAQRMHKFAEAAGLHVTSSDVTDALRVCLPRTILRGIHLVRTTTLGQLVAFLGMAANSARLKMPGLPPRTSLLIVDTLSFLTSVHSLPVHASREQRRTRDDTIRYIVRCLTTLRDSQLPEHDRMSVVVTMQMATKLINTETARDAALVPALSIAPTSSMRRALVDASAVDWGPSVLGQSAWRILLGYEGLGPYRRLSVQAKPDASWATDTHDDTCPPRVMIELQTHGLVPV</sequence>
<evidence type="ECO:0000313" key="7">
    <source>
        <dbReference type="EMBL" id="KOS13037.1"/>
    </source>
</evidence>
<keyword evidence="4" id="KW-0067">ATP-binding</keyword>
<dbReference type="GO" id="GO:0033065">
    <property type="term" value="C:Rad51C-XRCC3 complex"/>
    <property type="evidence" value="ECO:0007669"/>
    <property type="project" value="TreeGrafter"/>
</dbReference>
<keyword evidence="6" id="KW-0539">Nucleus</keyword>
<dbReference type="EMBL" id="LGAV01000007">
    <property type="protein sequence ID" value="KOS13037.1"/>
    <property type="molecule type" value="Genomic_DNA"/>
</dbReference>
<gene>
    <name evidence="7" type="ORF">Malapachy_1510</name>
</gene>
<proteinExistence type="predicted"/>
<dbReference type="OrthoDB" id="5957327at2759"/>
<dbReference type="GO" id="GO:0000400">
    <property type="term" value="F:four-way junction DNA binding"/>
    <property type="evidence" value="ECO:0007669"/>
    <property type="project" value="TreeGrafter"/>
</dbReference>
<dbReference type="GO" id="GO:0007131">
    <property type="term" value="P:reciprocal meiotic recombination"/>
    <property type="evidence" value="ECO:0007669"/>
    <property type="project" value="TreeGrafter"/>
</dbReference>
<keyword evidence="3" id="KW-0227">DNA damage</keyword>
<name>A0A0M8MMD3_9BASI</name>
<dbReference type="STRING" id="77020.A0A0M8MMD3"/>
<protein>
    <submittedName>
        <fullName evidence="7">Uncharacterized protein</fullName>
    </submittedName>
</protein>
<dbReference type="PANTHER" id="PTHR46239:SF1">
    <property type="entry name" value="DNA REPAIR PROTEIN RAD51 HOMOLOG 3"/>
    <property type="match status" value="1"/>
</dbReference>
<dbReference type="GO" id="GO:0033063">
    <property type="term" value="C:Rad51B-Rad51C-Rad51D-XRCC2 complex"/>
    <property type="evidence" value="ECO:0007669"/>
    <property type="project" value="TreeGrafter"/>
</dbReference>
<dbReference type="GO" id="GO:0008821">
    <property type="term" value="F:crossover junction DNA endonuclease activity"/>
    <property type="evidence" value="ECO:0007669"/>
    <property type="project" value="TreeGrafter"/>
</dbReference>
<dbReference type="VEuPathDB" id="FungiDB:Malapachy_1510"/>
<evidence type="ECO:0000256" key="4">
    <source>
        <dbReference type="ARBA" id="ARBA00022840"/>
    </source>
</evidence>
<reference evidence="7 8" key="1">
    <citation type="submission" date="2015-07" db="EMBL/GenBank/DDBJ databases">
        <title>Draft Genome Sequence of Malassezia furfur CBS1878 and Malassezia pachydermatis CBS1879.</title>
        <authorList>
            <person name="Triana S."/>
            <person name="Ohm R."/>
            <person name="Gonzalez A."/>
            <person name="DeCock H."/>
            <person name="Restrepo S."/>
            <person name="Celis A."/>
        </authorList>
    </citation>
    <scope>NUCLEOTIDE SEQUENCE [LARGE SCALE GENOMIC DNA]</scope>
    <source>
        <strain evidence="7 8">CBS 1879</strain>
    </source>
</reference>
<accession>A0A0M8MMD3</accession>
<dbReference type="GeneID" id="28727889"/>
<evidence type="ECO:0000256" key="3">
    <source>
        <dbReference type="ARBA" id="ARBA00022763"/>
    </source>
</evidence>
<evidence type="ECO:0000256" key="2">
    <source>
        <dbReference type="ARBA" id="ARBA00022741"/>
    </source>
</evidence>
<dbReference type="AlphaFoldDB" id="A0A0M8MMD3"/>
<dbReference type="RefSeq" id="XP_017990669.1">
    <property type="nucleotide sequence ID" value="XM_018136014.1"/>
</dbReference>
<dbReference type="Gene3D" id="3.40.50.300">
    <property type="entry name" value="P-loop containing nucleotide triphosphate hydrolases"/>
    <property type="match status" value="1"/>
</dbReference>
<dbReference type="GO" id="GO:0000707">
    <property type="term" value="P:meiotic DNA recombinase assembly"/>
    <property type="evidence" value="ECO:0007669"/>
    <property type="project" value="TreeGrafter"/>
</dbReference>
<dbReference type="GO" id="GO:0005657">
    <property type="term" value="C:replication fork"/>
    <property type="evidence" value="ECO:0007669"/>
    <property type="project" value="TreeGrafter"/>
</dbReference>
<evidence type="ECO:0000256" key="1">
    <source>
        <dbReference type="ARBA" id="ARBA00004123"/>
    </source>
</evidence>
<dbReference type="PANTHER" id="PTHR46239">
    <property type="entry name" value="DNA REPAIR PROTEIN RAD51 HOMOLOG 3 RAD51C"/>
    <property type="match status" value="1"/>
</dbReference>
<evidence type="ECO:0000313" key="8">
    <source>
        <dbReference type="Proteomes" id="UP000037751"/>
    </source>
</evidence>
<evidence type="ECO:0000256" key="5">
    <source>
        <dbReference type="ARBA" id="ARBA00023204"/>
    </source>
</evidence>
<dbReference type="InterPro" id="IPR052093">
    <property type="entry name" value="HR_Repair_Mediator"/>
</dbReference>
<dbReference type="Proteomes" id="UP000037751">
    <property type="component" value="Unassembled WGS sequence"/>
</dbReference>
<dbReference type="SUPFAM" id="SSF52540">
    <property type="entry name" value="P-loop containing nucleoside triphosphate hydrolases"/>
    <property type="match status" value="1"/>
</dbReference>